<dbReference type="KEGG" id="sseo:D0Z67_26620"/>
<dbReference type="AlphaFoldDB" id="A0A4P6U0S3"/>
<dbReference type="Proteomes" id="UP000292547">
    <property type="component" value="Chromosome"/>
</dbReference>
<keyword evidence="9" id="KW-0547">Nucleotide-binding</keyword>
<proteinExistence type="predicted"/>
<dbReference type="GO" id="GO:0004673">
    <property type="term" value="F:protein histidine kinase activity"/>
    <property type="evidence" value="ECO:0007669"/>
    <property type="project" value="UniProtKB-EC"/>
</dbReference>
<keyword evidence="10" id="KW-1185">Reference proteome</keyword>
<organism evidence="9 10">
    <name type="scientific">Streptomyces seoulensis</name>
    <dbReference type="NCBI Taxonomy" id="73044"/>
    <lineage>
        <taxon>Bacteria</taxon>
        <taxon>Bacillati</taxon>
        <taxon>Actinomycetota</taxon>
        <taxon>Actinomycetes</taxon>
        <taxon>Kitasatosporales</taxon>
        <taxon>Streptomycetaceae</taxon>
        <taxon>Streptomyces</taxon>
    </lineage>
</organism>
<feature type="region of interest" description="Disordered" evidence="6">
    <location>
        <begin position="424"/>
        <end position="451"/>
    </location>
</feature>
<name>A0A4P6U0S3_STRSO</name>
<keyword evidence="7" id="KW-0812">Transmembrane</keyword>
<dbReference type="PANTHER" id="PTHR45436:SF5">
    <property type="entry name" value="SENSOR HISTIDINE KINASE TRCS"/>
    <property type="match status" value="1"/>
</dbReference>
<evidence type="ECO:0000256" key="6">
    <source>
        <dbReference type="SAM" id="MobiDB-lite"/>
    </source>
</evidence>
<dbReference type="EC" id="2.7.13.3" evidence="2"/>
<dbReference type="GO" id="GO:0000160">
    <property type="term" value="P:phosphorelay signal transduction system"/>
    <property type="evidence" value="ECO:0007669"/>
    <property type="project" value="TreeGrafter"/>
</dbReference>
<evidence type="ECO:0000256" key="7">
    <source>
        <dbReference type="SAM" id="Phobius"/>
    </source>
</evidence>
<dbReference type="Pfam" id="PF02518">
    <property type="entry name" value="HATPase_c"/>
    <property type="match status" value="1"/>
</dbReference>
<dbReference type="InterPro" id="IPR050428">
    <property type="entry name" value="TCS_sensor_his_kinase"/>
</dbReference>
<evidence type="ECO:0000256" key="3">
    <source>
        <dbReference type="ARBA" id="ARBA00022553"/>
    </source>
</evidence>
<evidence type="ECO:0000313" key="9">
    <source>
        <dbReference type="EMBL" id="QBJ93499.1"/>
    </source>
</evidence>
<feature type="domain" description="Histidine kinase/HSP90-like ATPase" evidence="8">
    <location>
        <begin position="308"/>
        <end position="419"/>
    </location>
</feature>
<evidence type="ECO:0000313" key="10">
    <source>
        <dbReference type="Proteomes" id="UP000292547"/>
    </source>
</evidence>
<protein>
    <recommendedName>
        <fullName evidence="2">histidine kinase</fullName>
        <ecNumber evidence="2">2.7.13.3</ecNumber>
    </recommendedName>
</protein>
<evidence type="ECO:0000256" key="2">
    <source>
        <dbReference type="ARBA" id="ARBA00012438"/>
    </source>
</evidence>
<sequence>MMAVTAVAVAVAVGLSPSGTHRWTLVVAGAGWVCVAVAVLAGHLLVRRARLAAVTQAAENDRLRAQAQQTAAQTGHLVNVTLPSLHNLVLAGSGAADALAGVSMPNDQNLRRLAQLSAGALEEAVGRAAAADEESRQTQDALNEVLAEVDRLGRETLPAAVTLLAEGRSADTVLGELALPQMPLMHDLSELFVRELARSERRAGGARIASTKALSRVQAKAVSMLADLRAMQDEHDGKMLGDLMRLDHKTSQLVLIADRLALLMGGKTSRTWNKPIRMESILRGAIGRIAAYQRVRLHFTSQAAISGFAAEGVMHLLAELIDNAANFSPPTDEVHVYVEEHRAGIVVTVEDSGLTMSEAAMRHAAGAVAGSMADLASLQGTRLGLAVVGLLALKYRINVSYRPSSRGGTGVVVLLPRHLIAQQRDPWPAQQREAAQTTAARPVPAPEAPAPVADAPVFEAPVIEAPVSEPPVRPEPPVIVPEVPGQTRHEPPAAAAPAATPNGLPVRKPGRTMSDAERAQRPASEPTPPRKRPVHDVGSRFGAFHRSRKGDTLGGRPDPQPPTAG</sequence>
<evidence type="ECO:0000256" key="4">
    <source>
        <dbReference type="ARBA" id="ARBA00022679"/>
    </source>
</evidence>
<gene>
    <name evidence="9" type="ORF">D0Z67_26620</name>
</gene>
<feature type="region of interest" description="Disordered" evidence="6">
    <location>
        <begin position="467"/>
        <end position="565"/>
    </location>
</feature>
<evidence type="ECO:0000256" key="5">
    <source>
        <dbReference type="ARBA" id="ARBA00022777"/>
    </source>
</evidence>
<accession>A0A4P6U0S3</accession>
<keyword evidence="7" id="KW-1133">Transmembrane helix</keyword>
<feature type="compositionally biased region" description="Low complexity" evidence="6">
    <location>
        <begin position="429"/>
        <end position="442"/>
    </location>
</feature>
<dbReference type="InterPro" id="IPR003594">
    <property type="entry name" value="HATPase_dom"/>
</dbReference>
<feature type="transmembrane region" description="Helical" evidence="7">
    <location>
        <begin position="24"/>
        <end position="46"/>
    </location>
</feature>
<reference evidence="9 10" key="1">
    <citation type="submission" date="2018-08" db="EMBL/GenBank/DDBJ databases">
        <title>The complete genome sequence of Streptomyces seoulensis, a pioneer strain for nickel superoxide dismutase discovery.</title>
        <authorList>
            <person name="Shin J."/>
            <person name="Lee J.-S."/>
            <person name="Lee E.-J."/>
            <person name="Youn H.-D."/>
        </authorList>
    </citation>
    <scope>NUCLEOTIDE SEQUENCE [LARGE SCALE GENOMIC DNA]</scope>
    <source>
        <strain evidence="9 10">KCTC 9819</strain>
    </source>
</reference>
<dbReference type="EMBL" id="CP032229">
    <property type="protein sequence ID" value="QBJ93499.1"/>
    <property type="molecule type" value="Genomic_DNA"/>
</dbReference>
<keyword evidence="7" id="KW-0472">Membrane</keyword>
<evidence type="ECO:0000259" key="8">
    <source>
        <dbReference type="SMART" id="SM00387"/>
    </source>
</evidence>
<dbReference type="STRING" id="73044.GCA_000725795_04044"/>
<dbReference type="GO" id="GO:0005886">
    <property type="term" value="C:plasma membrane"/>
    <property type="evidence" value="ECO:0007669"/>
    <property type="project" value="TreeGrafter"/>
</dbReference>
<keyword evidence="4" id="KW-0808">Transferase</keyword>
<feature type="compositionally biased region" description="Pro residues" evidence="6">
    <location>
        <begin position="468"/>
        <end position="479"/>
    </location>
</feature>
<evidence type="ECO:0000256" key="1">
    <source>
        <dbReference type="ARBA" id="ARBA00000085"/>
    </source>
</evidence>
<dbReference type="InterPro" id="IPR036890">
    <property type="entry name" value="HATPase_C_sf"/>
</dbReference>
<dbReference type="GO" id="GO:0005524">
    <property type="term" value="F:ATP binding"/>
    <property type="evidence" value="ECO:0007669"/>
    <property type="project" value="UniProtKB-KW"/>
</dbReference>
<dbReference type="PANTHER" id="PTHR45436">
    <property type="entry name" value="SENSOR HISTIDINE KINASE YKOH"/>
    <property type="match status" value="1"/>
</dbReference>
<dbReference type="Gene3D" id="3.30.565.10">
    <property type="entry name" value="Histidine kinase-like ATPase, C-terminal domain"/>
    <property type="match status" value="1"/>
</dbReference>
<comment type="catalytic activity">
    <reaction evidence="1">
        <text>ATP + protein L-histidine = ADP + protein N-phospho-L-histidine.</text>
        <dbReference type="EC" id="2.7.13.3"/>
    </reaction>
</comment>
<keyword evidence="3" id="KW-0597">Phosphoprotein</keyword>
<keyword evidence="5" id="KW-0418">Kinase</keyword>
<keyword evidence="9" id="KW-0067">ATP-binding</keyword>
<dbReference type="SUPFAM" id="SSF55874">
    <property type="entry name" value="ATPase domain of HSP90 chaperone/DNA topoisomerase II/histidine kinase"/>
    <property type="match status" value="1"/>
</dbReference>
<dbReference type="OrthoDB" id="4652229at2"/>
<dbReference type="SMART" id="SM00387">
    <property type="entry name" value="HATPase_c"/>
    <property type="match status" value="1"/>
</dbReference>